<dbReference type="Proteomes" id="UP001285908">
    <property type="component" value="Unassembled WGS sequence"/>
</dbReference>
<name>A0AAJ0I7V0_9PEZI</name>
<evidence type="ECO:0000313" key="7">
    <source>
        <dbReference type="EMBL" id="KAK3492552.1"/>
    </source>
</evidence>
<dbReference type="RefSeq" id="XP_062693010.1">
    <property type="nucleotide sequence ID" value="XM_062841183.1"/>
</dbReference>
<sequence length="613" mass="67991">MESLAQNLDHLTITSHPSSFTSSSSSSSVPAWILACFAERAADAKAAAINNHASQEEKEAEHDQMDLDIVDPILPRKTVLQSSSSSTPSDHFTQAVWGRVFNHRRDYSLTPHVHAVVHPRTTAEVIAVVEYAKATGKRVSVRSGGHSWAAWSVRGDAILVDLCELELPDTLKIDWFGHHGKYGCTERVMDDSAEREPAEACVWYDEESQVVACPPSMTGQELNDFLVWMGGSGKERMFAGGHCPDVGLGGFLLQGGMGWNCKNWGWACESVISMEVVTANGQHLLINNDSHPDLFWAARGAGPGFPAIVTRLYLRTRPLLEMYQSLYFYPVSLFKKVLQWAINIAPTCDPGMEIVCVSSHLRTSKNPYDPNPAKDSDYDPEPTILASFTLLTTSRSAALAALQPIHDLHPPGTKHLVFCQSTSLGQEYKQQLLASPWGHRYCCDNAYISNELSSSGPSSSSGFAAHETAESISVPDVLEKAFTTLPTVKSSALWFSMSPRSRRPLLDPQGEPMALSMQSDHYFAVYTVWSDEKDDERCTGWVRDIFKGVEKYAVGSYLGDADFRVRRARFWSDECARKLREVRKKWDPEGRMGGFCDDRKGDKEILRNGGGWV</sequence>
<dbReference type="PANTHER" id="PTHR42973:SF39">
    <property type="entry name" value="FAD-BINDING PCMH-TYPE DOMAIN-CONTAINING PROTEIN"/>
    <property type="match status" value="1"/>
</dbReference>
<dbReference type="EMBL" id="JAULSX010000004">
    <property type="protein sequence ID" value="KAK3492552.1"/>
    <property type="molecule type" value="Genomic_DNA"/>
</dbReference>
<keyword evidence="8" id="KW-1185">Reference proteome</keyword>
<keyword evidence="3" id="KW-0285">Flavoprotein</keyword>
<feature type="domain" description="FAD-binding PCMH-type" evidence="6">
    <location>
        <begin position="109"/>
        <end position="319"/>
    </location>
</feature>
<keyword evidence="4" id="KW-0274">FAD</keyword>
<evidence type="ECO:0000259" key="6">
    <source>
        <dbReference type="PROSITE" id="PS51387"/>
    </source>
</evidence>
<comment type="caution">
    <text evidence="7">The sequence shown here is derived from an EMBL/GenBank/DDBJ whole genome shotgun (WGS) entry which is preliminary data.</text>
</comment>
<evidence type="ECO:0000256" key="4">
    <source>
        <dbReference type="ARBA" id="ARBA00022827"/>
    </source>
</evidence>
<dbReference type="InterPro" id="IPR016166">
    <property type="entry name" value="FAD-bd_PCMH"/>
</dbReference>
<dbReference type="Pfam" id="PF01565">
    <property type="entry name" value="FAD_binding_4"/>
    <property type="match status" value="2"/>
</dbReference>
<evidence type="ECO:0000256" key="2">
    <source>
        <dbReference type="ARBA" id="ARBA00005466"/>
    </source>
</evidence>
<dbReference type="GO" id="GO:0071949">
    <property type="term" value="F:FAD binding"/>
    <property type="evidence" value="ECO:0007669"/>
    <property type="project" value="InterPro"/>
</dbReference>
<proteinExistence type="inferred from homology"/>
<comment type="cofactor">
    <cofactor evidence="1">
        <name>FAD</name>
        <dbReference type="ChEBI" id="CHEBI:57692"/>
    </cofactor>
</comment>
<dbReference type="Gene3D" id="3.40.462.20">
    <property type="match status" value="1"/>
</dbReference>
<gene>
    <name evidence="7" type="ORF">B0T23DRAFT_453618</name>
</gene>
<dbReference type="PANTHER" id="PTHR42973">
    <property type="entry name" value="BINDING OXIDOREDUCTASE, PUTATIVE (AFU_ORTHOLOGUE AFUA_1G17690)-RELATED"/>
    <property type="match status" value="1"/>
</dbReference>
<dbReference type="GO" id="GO:0016491">
    <property type="term" value="F:oxidoreductase activity"/>
    <property type="evidence" value="ECO:0007669"/>
    <property type="project" value="UniProtKB-KW"/>
</dbReference>
<evidence type="ECO:0000256" key="1">
    <source>
        <dbReference type="ARBA" id="ARBA00001974"/>
    </source>
</evidence>
<protein>
    <recommendedName>
        <fullName evidence="6">FAD-binding PCMH-type domain-containing protein</fullName>
    </recommendedName>
</protein>
<keyword evidence="5" id="KW-0560">Oxidoreductase</keyword>
<evidence type="ECO:0000313" key="8">
    <source>
        <dbReference type="Proteomes" id="UP001285908"/>
    </source>
</evidence>
<comment type="similarity">
    <text evidence="2">Belongs to the oxygen-dependent FAD-linked oxidoreductase family.</text>
</comment>
<dbReference type="InterPro" id="IPR016169">
    <property type="entry name" value="FAD-bd_PCMH_sub2"/>
</dbReference>
<dbReference type="SUPFAM" id="SSF56176">
    <property type="entry name" value="FAD-binding/transporter-associated domain-like"/>
    <property type="match status" value="1"/>
</dbReference>
<dbReference type="InterPro" id="IPR036318">
    <property type="entry name" value="FAD-bd_PCMH-like_sf"/>
</dbReference>
<evidence type="ECO:0000256" key="5">
    <source>
        <dbReference type="ARBA" id="ARBA00023002"/>
    </source>
</evidence>
<dbReference type="InterPro" id="IPR050416">
    <property type="entry name" value="FAD-linked_Oxidoreductase"/>
</dbReference>
<accession>A0AAJ0I7V0</accession>
<dbReference type="Gene3D" id="3.30.465.10">
    <property type="match status" value="1"/>
</dbReference>
<dbReference type="GeneID" id="87878805"/>
<organism evidence="7 8">
    <name type="scientific">Neurospora hispaniola</name>
    <dbReference type="NCBI Taxonomy" id="588809"/>
    <lineage>
        <taxon>Eukaryota</taxon>
        <taxon>Fungi</taxon>
        <taxon>Dikarya</taxon>
        <taxon>Ascomycota</taxon>
        <taxon>Pezizomycotina</taxon>
        <taxon>Sordariomycetes</taxon>
        <taxon>Sordariomycetidae</taxon>
        <taxon>Sordariales</taxon>
        <taxon>Sordariaceae</taxon>
        <taxon>Neurospora</taxon>
    </lineage>
</organism>
<dbReference type="PROSITE" id="PS51387">
    <property type="entry name" value="FAD_PCMH"/>
    <property type="match status" value="1"/>
</dbReference>
<dbReference type="InterPro" id="IPR006094">
    <property type="entry name" value="Oxid_FAD_bind_N"/>
</dbReference>
<evidence type="ECO:0000256" key="3">
    <source>
        <dbReference type="ARBA" id="ARBA00022630"/>
    </source>
</evidence>
<dbReference type="InterPro" id="IPR016167">
    <property type="entry name" value="FAD-bd_PCMH_sub1"/>
</dbReference>
<reference evidence="7 8" key="1">
    <citation type="journal article" date="2023" name="Mol. Phylogenet. Evol.">
        <title>Genome-scale phylogeny and comparative genomics of the fungal order Sordariales.</title>
        <authorList>
            <person name="Hensen N."/>
            <person name="Bonometti L."/>
            <person name="Westerberg I."/>
            <person name="Brannstrom I.O."/>
            <person name="Guillou S."/>
            <person name="Cros-Aarteil S."/>
            <person name="Calhoun S."/>
            <person name="Haridas S."/>
            <person name="Kuo A."/>
            <person name="Mondo S."/>
            <person name="Pangilinan J."/>
            <person name="Riley R."/>
            <person name="LaButti K."/>
            <person name="Andreopoulos B."/>
            <person name="Lipzen A."/>
            <person name="Chen C."/>
            <person name="Yan M."/>
            <person name="Daum C."/>
            <person name="Ng V."/>
            <person name="Clum A."/>
            <person name="Steindorff A."/>
            <person name="Ohm R.A."/>
            <person name="Martin F."/>
            <person name="Silar P."/>
            <person name="Natvig D.O."/>
            <person name="Lalanne C."/>
            <person name="Gautier V."/>
            <person name="Ament-Velasquez S.L."/>
            <person name="Kruys A."/>
            <person name="Hutchinson M.I."/>
            <person name="Powell A.J."/>
            <person name="Barry K."/>
            <person name="Miller A.N."/>
            <person name="Grigoriev I.V."/>
            <person name="Debuchy R."/>
            <person name="Gladieux P."/>
            <person name="Hiltunen Thoren M."/>
            <person name="Johannesson H."/>
        </authorList>
    </citation>
    <scope>NUCLEOTIDE SEQUENCE [LARGE SCALE GENOMIC DNA]</scope>
    <source>
        <strain evidence="7 8">FGSC 10403</strain>
    </source>
</reference>
<dbReference type="AlphaFoldDB" id="A0AAJ0I7V0"/>
<dbReference type="Gene3D" id="3.30.43.10">
    <property type="entry name" value="Uridine Diphospho-n-acetylenolpyruvylglucosamine Reductase, domain 2"/>
    <property type="match status" value="1"/>
</dbReference>